<feature type="transmembrane region" description="Helical" evidence="14">
    <location>
        <begin position="12"/>
        <end position="34"/>
    </location>
</feature>
<feature type="transmembrane region" description="Helical" evidence="14">
    <location>
        <begin position="93"/>
        <end position="113"/>
    </location>
</feature>
<feature type="transmembrane region" description="Helical" evidence="14">
    <location>
        <begin position="441"/>
        <end position="465"/>
    </location>
</feature>
<feature type="transmembrane region" description="Helical" evidence="14">
    <location>
        <begin position="543"/>
        <end position="563"/>
    </location>
</feature>
<keyword evidence="16" id="KW-1185">Reference proteome</keyword>
<comment type="subcellular location">
    <subcellularLocation>
        <location evidence="1">Cell membrane</location>
        <topology evidence="1">Multi-pass membrane protein</topology>
    </subcellularLocation>
</comment>
<dbReference type="OrthoDB" id="9796178at2"/>
<feature type="transmembrane region" description="Helical" evidence="14">
    <location>
        <begin position="414"/>
        <end position="434"/>
    </location>
</feature>
<evidence type="ECO:0000256" key="2">
    <source>
        <dbReference type="ARBA" id="ARBA00011738"/>
    </source>
</evidence>
<feature type="transmembrane region" description="Helical" evidence="14">
    <location>
        <begin position="148"/>
        <end position="169"/>
    </location>
</feature>
<evidence type="ECO:0000256" key="3">
    <source>
        <dbReference type="ARBA" id="ARBA00022448"/>
    </source>
</evidence>
<keyword evidence="8 14" id="KW-1133">Transmembrane helix</keyword>
<comment type="function">
    <text evidence="10">The phosphoenolpyruvate-dependent sugar phosphotransferase system (sugar PTS), a major carbohydrate active transport system, catalyzes the phosphorylation of incoming sugar substrates concomitantly with their translocation across the cell membrane. The enzyme II UlaABC PTS system is involved in ascorbate transport.</text>
</comment>
<dbReference type="AlphaFoldDB" id="A0A449A482"/>
<evidence type="ECO:0000256" key="13">
    <source>
        <dbReference type="ARBA" id="ARBA00042859"/>
    </source>
</evidence>
<keyword evidence="9 14" id="KW-0472">Membrane</keyword>
<reference evidence="15 16" key="1">
    <citation type="submission" date="2019-01" db="EMBL/GenBank/DDBJ databases">
        <authorList>
            <consortium name="Pathogen Informatics"/>
        </authorList>
    </citation>
    <scope>NUCLEOTIDE SEQUENCE [LARGE SCALE GENOMIC DNA]</scope>
    <source>
        <strain evidence="15 16">NCTC10166</strain>
    </source>
</reference>
<dbReference type="RefSeq" id="WP_129719453.1">
    <property type="nucleotide sequence ID" value="NZ_LR214951.1"/>
</dbReference>
<keyword evidence="4" id="KW-1003">Cell membrane</keyword>
<feature type="transmembrane region" description="Helical" evidence="14">
    <location>
        <begin position="62"/>
        <end position="81"/>
    </location>
</feature>
<dbReference type="PANTHER" id="PTHR33843:SF4">
    <property type="entry name" value="ASCORBATE-SPECIFIC PTS SYSTEM EIIC COMPONENT"/>
    <property type="match status" value="1"/>
</dbReference>
<sequence length="588" mass="64635">MKSFLEKSKKNKILIGWILFLVANLIIFFTSLLVKASQGSWTSEAWVNAFNFTIKTIYLDNFLKQPALVLGFLVFVGYLIIGRGFRESFIGALKTIIGFLLLGIGSGILVGMAKPVFENIKELGGGDIVPLDPYFALANANAYLRGGLVSAIAFTMLVAFAINIVLVLLKKWTNINTLMVTGHIMLQQSAVVTTIFFVLLFRGYDWNLAEVQIPLILISGIFTGVYWAVGSSSTLKITNKVTENAGFAIGHQQMFGIATSYKLGRFFGKKEDTAENRKLPSYLKIFEDNIFTQTVIILLLFLVLFIILIASKPGIINDNFNAFKEIKNGDGKTVFGKGLEAWNGTFKDANIVFLIIGGSLRIVAALIALITGVRMFITELQQSFQGISEKIIPNSVVAVDVAAVYGFSINSVTYGFLSGVIGQFLAVFIVIGLTSIPNQNIITLTIPLFITLFFNSGSLGVYANASGGWKAALLVPGIIGFLEIIIISFALKLVAVQGEAFPHNIVNNKPEFTENPVKDGYIGMADWTLFFGVFMLFAAWNTYLAWVIIVITIVGMLILAQLIDTGMQTKQTYFQKLFRIKPELVVHN</sequence>
<accession>A0A449A482</accession>
<dbReference type="NCBIfam" id="NF006924">
    <property type="entry name" value="PRK09410.2-2"/>
    <property type="match status" value="1"/>
</dbReference>
<dbReference type="NCBIfam" id="NF006925">
    <property type="entry name" value="PRK09410.2-3"/>
    <property type="match status" value="1"/>
</dbReference>
<keyword evidence="3" id="KW-0813">Transport</keyword>
<proteinExistence type="inferred from homology"/>
<name>A0A449A482_9BACT</name>
<evidence type="ECO:0000256" key="7">
    <source>
        <dbReference type="ARBA" id="ARBA00022692"/>
    </source>
</evidence>
<feature type="transmembrane region" description="Helical" evidence="14">
    <location>
        <begin position="471"/>
        <end position="491"/>
    </location>
</feature>
<evidence type="ECO:0000256" key="8">
    <source>
        <dbReference type="ARBA" id="ARBA00022989"/>
    </source>
</evidence>
<comment type="similarity">
    <text evidence="11">Belongs to the UlaA family.</text>
</comment>
<dbReference type="EMBL" id="LR214951">
    <property type="protein sequence ID" value="VEU59061.1"/>
    <property type="molecule type" value="Genomic_DNA"/>
</dbReference>
<dbReference type="Proteomes" id="UP000289440">
    <property type="component" value="Chromosome"/>
</dbReference>
<dbReference type="PANTHER" id="PTHR33843">
    <property type="entry name" value="ASCORBATE-SPECIFIC PTS SYSTEM EIIC COMPONENT"/>
    <property type="match status" value="1"/>
</dbReference>
<evidence type="ECO:0000256" key="10">
    <source>
        <dbReference type="ARBA" id="ARBA00037387"/>
    </source>
</evidence>
<evidence type="ECO:0000256" key="1">
    <source>
        <dbReference type="ARBA" id="ARBA00004651"/>
    </source>
</evidence>
<protein>
    <recommendedName>
        <fullName evidence="12">Ascorbate-specific PTS system EIIC component</fullName>
    </recommendedName>
    <alternativeName>
        <fullName evidence="13">Ascorbate-specific permease IIC component UlaA</fullName>
    </alternativeName>
</protein>
<dbReference type="Pfam" id="PF03611">
    <property type="entry name" value="EIIC-GAT"/>
    <property type="match status" value="1"/>
</dbReference>
<feature type="transmembrane region" description="Helical" evidence="14">
    <location>
        <begin position="351"/>
        <end position="370"/>
    </location>
</feature>
<evidence type="ECO:0000256" key="6">
    <source>
        <dbReference type="ARBA" id="ARBA00022683"/>
    </source>
</evidence>
<feature type="transmembrane region" description="Helical" evidence="14">
    <location>
        <begin position="213"/>
        <end position="230"/>
    </location>
</feature>
<keyword evidence="7 14" id="KW-0812">Transmembrane</keyword>
<dbReference type="GO" id="GO:0005886">
    <property type="term" value="C:plasma membrane"/>
    <property type="evidence" value="ECO:0007669"/>
    <property type="project" value="UniProtKB-SubCell"/>
</dbReference>
<evidence type="ECO:0000256" key="12">
    <source>
        <dbReference type="ARBA" id="ARBA00039702"/>
    </source>
</evidence>
<evidence type="ECO:0000256" key="9">
    <source>
        <dbReference type="ARBA" id="ARBA00023136"/>
    </source>
</evidence>
<dbReference type="InterPro" id="IPR004703">
    <property type="entry name" value="PTS_sugar-sp_permease"/>
</dbReference>
<dbReference type="InterPro" id="IPR051562">
    <property type="entry name" value="Ascorbate-PTS_EIIC"/>
</dbReference>
<comment type="subunit">
    <text evidence="2">Homodimer.</text>
</comment>
<keyword evidence="5" id="KW-0762">Sugar transport</keyword>
<dbReference type="KEGG" id="mnu:NCTC10166_00012"/>
<feature type="transmembrane region" description="Helical" evidence="14">
    <location>
        <begin position="290"/>
        <end position="310"/>
    </location>
</feature>
<evidence type="ECO:0000313" key="16">
    <source>
        <dbReference type="Proteomes" id="UP000289440"/>
    </source>
</evidence>
<dbReference type="GO" id="GO:0009401">
    <property type="term" value="P:phosphoenolpyruvate-dependent sugar phosphotransferase system"/>
    <property type="evidence" value="ECO:0007669"/>
    <property type="project" value="UniProtKB-KW"/>
</dbReference>
<evidence type="ECO:0000256" key="14">
    <source>
        <dbReference type="SAM" id="Phobius"/>
    </source>
</evidence>
<evidence type="ECO:0000256" key="11">
    <source>
        <dbReference type="ARBA" id="ARBA00038218"/>
    </source>
</evidence>
<evidence type="ECO:0000256" key="5">
    <source>
        <dbReference type="ARBA" id="ARBA00022597"/>
    </source>
</evidence>
<evidence type="ECO:0000313" key="15">
    <source>
        <dbReference type="EMBL" id="VEU59061.1"/>
    </source>
</evidence>
<evidence type="ECO:0000256" key="4">
    <source>
        <dbReference type="ARBA" id="ARBA00022475"/>
    </source>
</evidence>
<feature type="transmembrane region" description="Helical" evidence="14">
    <location>
        <begin position="181"/>
        <end position="201"/>
    </location>
</feature>
<keyword evidence="6" id="KW-0598">Phosphotransferase system</keyword>
<gene>
    <name evidence="15" type="primary">ulaA_1</name>
    <name evidence="15" type="ORF">NCTC10166_00012</name>
</gene>
<organism evidence="15 16">
    <name type="scientific">Mesomycoplasma neurolyticum</name>
    <dbReference type="NCBI Taxonomy" id="2120"/>
    <lineage>
        <taxon>Bacteria</taxon>
        <taxon>Bacillati</taxon>
        <taxon>Mycoplasmatota</taxon>
        <taxon>Mycoplasmoidales</taxon>
        <taxon>Metamycoplasmataceae</taxon>
        <taxon>Mesomycoplasma</taxon>
    </lineage>
</organism>